<sequence>MIKKTIKILISFLLITLISIVLLDILPISRTYDKDNTFIRKNERPLIIPHGGAKALYPENTLHAFKNTDQYDMFEIDLTLTKDLVLIAHHDLDLRHDLNRSLFQPDLLIKNLTYQEIVSIIKDNNYPYVRSFVNIDGQKPYENEMDQSILDELIPVKLETIFSLYPNKYYILEIKDLQDETTQFEKAVEALMTLITNYDMKDNVIVSSFDDEVIKAFKRLSNNEITTSTASKETMNFVLFSAFSLDFFYKPTDALLIIPFEDQVSDSQVSLLKKLPGFIRSKIVRYDEVEERYLTNIAQKSLIEDAREKNLAVIFWTVNEKEDMRYLVELGVDGIITDRPDLLEEVLNEYEFN</sequence>
<evidence type="ECO:0000259" key="1">
    <source>
        <dbReference type="PROSITE" id="PS51704"/>
    </source>
</evidence>
<dbReference type="Proteomes" id="UP000032737">
    <property type="component" value="Chromosome"/>
</dbReference>
<evidence type="ECO:0000313" key="3">
    <source>
        <dbReference type="Proteomes" id="UP000032737"/>
    </source>
</evidence>
<dbReference type="GO" id="GO:0006629">
    <property type="term" value="P:lipid metabolic process"/>
    <property type="evidence" value="ECO:0007669"/>
    <property type="project" value="InterPro"/>
</dbReference>
<dbReference type="InterPro" id="IPR030395">
    <property type="entry name" value="GP_PDE_dom"/>
</dbReference>
<dbReference type="STRING" id="61635.BN85306340"/>
<keyword evidence="3" id="KW-1185">Reference proteome</keyword>
<evidence type="ECO:0000313" key="2">
    <source>
        <dbReference type="EMBL" id="CCV65655.1"/>
    </source>
</evidence>
<dbReference type="Pfam" id="PF03009">
    <property type="entry name" value="GDPD"/>
    <property type="match status" value="1"/>
</dbReference>
<dbReference type="PROSITE" id="PS51704">
    <property type="entry name" value="GP_PDE"/>
    <property type="match status" value="1"/>
</dbReference>
<dbReference type="AlphaFoldDB" id="U4KN38"/>
<reference evidence="2 3" key="1">
    <citation type="journal article" date="2013" name="J. Mol. Microbiol. Biotechnol.">
        <title>Analysis of the Complete Genomes of Acholeplasma brassicae , A. palmae and A. laidlawii and Their Comparison to the Obligate Parasites from ' Candidatus Phytoplasma'.</title>
        <authorList>
            <person name="Kube M."/>
            <person name="Siewert C."/>
            <person name="Migdoll A.M."/>
            <person name="Duduk B."/>
            <person name="Holz S."/>
            <person name="Rabus R."/>
            <person name="Seemuller E."/>
            <person name="Mitrovic J."/>
            <person name="Muller I."/>
            <person name="Buttner C."/>
            <person name="Reinhardt R."/>
        </authorList>
    </citation>
    <scope>NUCLEOTIDE SEQUENCE [LARGE SCALE GENOMIC DNA]</scope>
    <source>
        <strain evidence="3">0502</strain>
    </source>
</reference>
<protein>
    <submittedName>
        <fullName evidence="2">Glycerophosphoryl diester phosphodiesterase</fullName>
    </submittedName>
</protein>
<dbReference type="Gene3D" id="3.20.20.190">
    <property type="entry name" value="Phosphatidylinositol (PI) phosphodiesterase"/>
    <property type="match status" value="1"/>
</dbReference>
<dbReference type="GO" id="GO:0008081">
    <property type="term" value="F:phosphoric diester hydrolase activity"/>
    <property type="evidence" value="ECO:0007669"/>
    <property type="project" value="InterPro"/>
</dbReference>
<name>U4KN38_9MOLU</name>
<dbReference type="PANTHER" id="PTHR46211:SF14">
    <property type="entry name" value="GLYCEROPHOSPHODIESTER PHOSPHODIESTERASE"/>
    <property type="match status" value="1"/>
</dbReference>
<dbReference type="InterPro" id="IPR017946">
    <property type="entry name" value="PLC-like_Pdiesterase_TIM-brl"/>
</dbReference>
<dbReference type="OrthoDB" id="384721at2"/>
<dbReference type="HOGENOM" id="CLU_030006_3_1_14"/>
<organism evidence="2 3">
    <name type="scientific">Acholeplasma brassicae</name>
    <dbReference type="NCBI Taxonomy" id="61635"/>
    <lineage>
        <taxon>Bacteria</taxon>
        <taxon>Bacillati</taxon>
        <taxon>Mycoplasmatota</taxon>
        <taxon>Mollicutes</taxon>
        <taxon>Acholeplasmatales</taxon>
        <taxon>Acholeplasmataceae</taxon>
        <taxon>Acholeplasma</taxon>
    </lineage>
</organism>
<dbReference type="PANTHER" id="PTHR46211">
    <property type="entry name" value="GLYCEROPHOSPHORYL DIESTER PHOSPHODIESTERASE"/>
    <property type="match status" value="1"/>
</dbReference>
<proteinExistence type="predicted"/>
<gene>
    <name evidence="2" type="primary">ugpQ</name>
    <name evidence="2" type="ORF">BN85306340</name>
</gene>
<dbReference type="EMBL" id="FO681348">
    <property type="protein sequence ID" value="CCV65655.1"/>
    <property type="molecule type" value="Genomic_DNA"/>
</dbReference>
<feature type="domain" description="GP-PDE" evidence="1">
    <location>
        <begin position="45"/>
        <end position="347"/>
    </location>
</feature>
<dbReference type="RefSeq" id="WP_030004515.1">
    <property type="nucleotide sequence ID" value="NC_022549.1"/>
</dbReference>
<dbReference type="KEGG" id="abra:BN85306340"/>
<accession>U4KN38</accession>
<dbReference type="SUPFAM" id="SSF51695">
    <property type="entry name" value="PLC-like phosphodiesterases"/>
    <property type="match status" value="1"/>
</dbReference>